<proteinExistence type="predicted"/>
<geneLocation type="plasmid" evidence="2">
    <name>psj05684b</name>
</geneLocation>
<organism evidence="1 2">
    <name type="scientific">Sinorhizobium sojae CCBAU 05684</name>
    <dbReference type="NCBI Taxonomy" id="716928"/>
    <lineage>
        <taxon>Bacteria</taxon>
        <taxon>Pseudomonadati</taxon>
        <taxon>Pseudomonadota</taxon>
        <taxon>Alphaproteobacteria</taxon>
        <taxon>Hyphomicrobiales</taxon>
        <taxon>Rhizobiaceae</taxon>
        <taxon>Sinorhizobium/Ensifer group</taxon>
        <taxon>Sinorhizobium</taxon>
    </lineage>
</organism>
<dbReference type="InterPro" id="IPR011990">
    <property type="entry name" value="TPR-like_helical_dom_sf"/>
</dbReference>
<dbReference type="eggNOG" id="COG0457">
    <property type="taxonomic scope" value="Bacteria"/>
</dbReference>
<sequence>MGKQAYAVGNAPAAACEGGEAMVQTRSVRVDQAAKPMPPEPEIRLQLQRILSSLEFDVPERARRFLSYVVEEAIAGRGDRIKAYSIAVAVFGRDSSFDAQTDPVVRIEAGRIRRALERYYLVAGQSDLITIDIPKGGYVPVFSRNDGGAELDGNAEHAAEERSETGERPVTRWRPILVAAAGFLLLGSILLYGISRTDHVPNASSTLAQTVPDVPRLIVLPFEDLSGSDSSVARGLTDKVIEQISKFKEIVVVAGDPPDASSETPAGAVVQNARYALSGGVRFDGYRLRLTSRLVNRGDGSVLWAESYNESLKVRSLIELETKIARSVATALAQPYGAIFRADASSAANMPPEDWEAYRCTLAYYGYRASLNPQTHASVQGCLKRAVEKFPGYATAWALLSLTYIDQLRFRYRLDAPASPPVDLAIAAARRAVELDPQNVRGLQAEMLAFFLRGDVDTALKIGERALAMNPNDPELSAEYGLRLALSGEWGRGCHLVAEAVSRNPGPLGYFEASLALCAYMQQDYAAAEQWIRAADVQANPLYHFIAAAILGQLVKSEEAAREREWIEKNAPGILQNIRQEVALRIHRPEDQSHFLEGLAKAGLAVR</sequence>
<accession>A0A249PHB7</accession>
<evidence type="ECO:0000313" key="2">
    <source>
        <dbReference type="Proteomes" id="UP000217211"/>
    </source>
</evidence>
<dbReference type="SUPFAM" id="SSF48452">
    <property type="entry name" value="TPR-like"/>
    <property type="match status" value="1"/>
</dbReference>
<dbReference type="Gene3D" id="1.25.40.10">
    <property type="entry name" value="Tetratricopeptide repeat domain"/>
    <property type="match status" value="1"/>
</dbReference>
<evidence type="ECO:0000313" key="1">
    <source>
        <dbReference type="EMBL" id="ASY65186.1"/>
    </source>
</evidence>
<protein>
    <submittedName>
        <fullName evidence="1">Adenylate cyclase</fullName>
    </submittedName>
</protein>
<keyword evidence="2" id="KW-1185">Reference proteome</keyword>
<dbReference type="Proteomes" id="UP000217211">
    <property type="component" value="Plasmid pSJ05684b"/>
</dbReference>
<dbReference type="KEGG" id="esj:SJ05684_b42040"/>
<gene>
    <name evidence="1" type="ORF">SJ05684_b42040</name>
</gene>
<dbReference type="eggNOG" id="COG5616">
    <property type="taxonomic scope" value="Bacteria"/>
</dbReference>
<name>A0A249PHB7_9HYPH</name>
<keyword evidence="1" id="KW-0614">Plasmid</keyword>
<reference evidence="1 2" key="1">
    <citation type="submission" date="2017-08" db="EMBL/GenBank/DDBJ databases">
        <title>Multipartite genome sequences of Sinorhizobium species nodulating soybeans.</title>
        <authorList>
            <person name="Tian C.F."/>
        </authorList>
    </citation>
    <scope>NUCLEOTIDE SEQUENCE [LARGE SCALE GENOMIC DNA]</scope>
    <source>
        <strain evidence="1 2">CCBAU 05684</strain>
        <plasmid evidence="2">psj05684b</plasmid>
    </source>
</reference>
<dbReference type="AlphaFoldDB" id="A0A249PHB7"/>
<dbReference type="EMBL" id="CP023068">
    <property type="protein sequence ID" value="ASY65186.1"/>
    <property type="molecule type" value="Genomic_DNA"/>
</dbReference>